<dbReference type="PANTHER" id="PTHR30250:SF10">
    <property type="entry name" value="LIPOPOLYSACCHARIDE BIOSYNTHESIS PROTEIN WZXC"/>
    <property type="match status" value="1"/>
</dbReference>
<evidence type="ECO:0000256" key="1">
    <source>
        <dbReference type="ARBA" id="ARBA00004651"/>
    </source>
</evidence>
<keyword evidence="5 7" id="KW-1133">Transmembrane helix</keyword>
<feature type="transmembrane region" description="Helical" evidence="7">
    <location>
        <begin position="196"/>
        <end position="217"/>
    </location>
</feature>
<evidence type="ECO:0000256" key="2">
    <source>
        <dbReference type="ARBA" id="ARBA00007430"/>
    </source>
</evidence>
<evidence type="ECO:0000256" key="5">
    <source>
        <dbReference type="ARBA" id="ARBA00022989"/>
    </source>
</evidence>
<dbReference type="InterPro" id="IPR050833">
    <property type="entry name" value="Poly_Biosynth_Transport"/>
</dbReference>
<feature type="transmembrane region" description="Helical" evidence="7">
    <location>
        <begin position="41"/>
        <end position="63"/>
    </location>
</feature>
<dbReference type="Pfam" id="PF13440">
    <property type="entry name" value="Polysacc_synt_3"/>
    <property type="match status" value="1"/>
</dbReference>
<name>A0ABW6BSX1_9BACT</name>
<dbReference type="RefSeq" id="WP_377484472.1">
    <property type="nucleotide sequence ID" value="NZ_JBHUOX010000007.1"/>
</dbReference>
<evidence type="ECO:0000256" key="3">
    <source>
        <dbReference type="ARBA" id="ARBA00022475"/>
    </source>
</evidence>
<evidence type="ECO:0000256" key="4">
    <source>
        <dbReference type="ARBA" id="ARBA00022692"/>
    </source>
</evidence>
<feature type="transmembrane region" description="Helical" evidence="7">
    <location>
        <begin position="409"/>
        <end position="428"/>
    </location>
</feature>
<dbReference type="Proteomes" id="UP001597641">
    <property type="component" value="Unassembled WGS sequence"/>
</dbReference>
<protein>
    <submittedName>
        <fullName evidence="8">Lipopolysaccharide biosynthesis protein</fullName>
    </submittedName>
</protein>
<feature type="transmembrane region" description="Helical" evidence="7">
    <location>
        <begin position="167"/>
        <end position="190"/>
    </location>
</feature>
<feature type="transmembrane region" description="Helical" evidence="7">
    <location>
        <begin position="440"/>
        <end position="461"/>
    </location>
</feature>
<dbReference type="PANTHER" id="PTHR30250">
    <property type="entry name" value="PST FAMILY PREDICTED COLANIC ACID TRANSPORTER"/>
    <property type="match status" value="1"/>
</dbReference>
<evidence type="ECO:0000256" key="7">
    <source>
        <dbReference type="SAM" id="Phobius"/>
    </source>
</evidence>
<keyword evidence="9" id="KW-1185">Reference proteome</keyword>
<keyword evidence="3" id="KW-1003">Cell membrane</keyword>
<feature type="transmembrane region" description="Helical" evidence="7">
    <location>
        <begin position="313"/>
        <end position="331"/>
    </location>
</feature>
<evidence type="ECO:0000256" key="6">
    <source>
        <dbReference type="ARBA" id="ARBA00023136"/>
    </source>
</evidence>
<evidence type="ECO:0000313" key="8">
    <source>
        <dbReference type="EMBL" id="MFD3000923.1"/>
    </source>
</evidence>
<dbReference type="EMBL" id="JBHUOX010000007">
    <property type="protein sequence ID" value="MFD3000923.1"/>
    <property type="molecule type" value="Genomic_DNA"/>
</dbReference>
<feature type="transmembrane region" description="Helical" evidence="7">
    <location>
        <begin position="380"/>
        <end position="403"/>
    </location>
</feature>
<evidence type="ECO:0000313" key="9">
    <source>
        <dbReference type="Proteomes" id="UP001597641"/>
    </source>
</evidence>
<gene>
    <name evidence="8" type="ORF">ACFS7Z_11160</name>
</gene>
<accession>A0ABW6BSX1</accession>
<comment type="caution">
    <text evidence="8">The sequence shown here is derived from an EMBL/GenBank/DDBJ whole genome shotgun (WGS) entry which is preliminary data.</text>
</comment>
<proteinExistence type="inferred from homology"/>
<feature type="transmembrane region" description="Helical" evidence="7">
    <location>
        <begin position="351"/>
        <end position="373"/>
    </location>
</feature>
<organism evidence="8 9">
    <name type="scientific">Pontibacter toksunensis</name>
    <dbReference type="NCBI Taxonomy" id="1332631"/>
    <lineage>
        <taxon>Bacteria</taxon>
        <taxon>Pseudomonadati</taxon>
        <taxon>Bacteroidota</taxon>
        <taxon>Cytophagia</taxon>
        <taxon>Cytophagales</taxon>
        <taxon>Hymenobacteraceae</taxon>
        <taxon>Pontibacter</taxon>
    </lineage>
</organism>
<keyword evidence="6 7" id="KW-0472">Membrane</keyword>
<feature type="transmembrane region" description="Helical" evidence="7">
    <location>
        <begin position="69"/>
        <end position="93"/>
    </location>
</feature>
<keyword evidence="4 7" id="KW-0812">Transmembrane</keyword>
<sequence>MNLTPLKEETVLEENKDRWFETKHLHTDLKSRSVKGGFSTIAGQVVSFAINIVSTILLARLLTPQDYGLVAMVTAVTGFVTIFNDLGLSSAVIQKEQINQQQVSAVFWINLFISLGIAIIVALLAPLLVSFYNEERLFNITLVFSVGIFVSSLSLQHNALMKRQMKFESLALMNTVNAFLSVLCGILLAWLGFGYWAIVSITILFPTFNTVALWFICDWRPSFAFDTRNVRSFIQFGAGITGFDLINYFSRNMDNVLIGKYIGSVALGLYTKAYQLLLLPITQLRNPLNSVALPALSTLQNDRGKYRNYYKRFLFILAFFSMPAVSFMAVFSEELILIVLGEQWIEASSIFRILAIAAFIQPTLGTIGLVMITTGDTKRYFIWGCINAVLVVSAFLIGVQWGVDGVAKAYVAVTYLLFFPALFYSLHGSPVPVALFLKEITFPAIFSIICGIAMYIYRGYFIYLNDIILSITGFSVGALLYLMLWFVCKASRERVMQVFEIRHVLLKKIN</sequence>
<reference evidence="9" key="1">
    <citation type="journal article" date="2019" name="Int. J. Syst. Evol. Microbiol.">
        <title>The Global Catalogue of Microorganisms (GCM) 10K type strain sequencing project: providing services to taxonomists for standard genome sequencing and annotation.</title>
        <authorList>
            <consortium name="The Broad Institute Genomics Platform"/>
            <consortium name="The Broad Institute Genome Sequencing Center for Infectious Disease"/>
            <person name="Wu L."/>
            <person name="Ma J."/>
        </authorList>
    </citation>
    <scope>NUCLEOTIDE SEQUENCE [LARGE SCALE GENOMIC DNA]</scope>
    <source>
        <strain evidence="9">KCTC 23984</strain>
    </source>
</reference>
<feature type="transmembrane region" description="Helical" evidence="7">
    <location>
        <begin position="137"/>
        <end position="155"/>
    </location>
</feature>
<comment type="similarity">
    <text evidence="2">Belongs to the polysaccharide synthase family.</text>
</comment>
<dbReference type="CDD" id="cd13127">
    <property type="entry name" value="MATE_tuaB_like"/>
    <property type="match status" value="1"/>
</dbReference>
<feature type="transmembrane region" description="Helical" evidence="7">
    <location>
        <begin position="467"/>
        <end position="487"/>
    </location>
</feature>
<comment type="subcellular location">
    <subcellularLocation>
        <location evidence="1">Cell membrane</location>
        <topology evidence="1">Multi-pass membrane protein</topology>
    </subcellularLocation>
</comment>
<feature type="transmembrane region" description="Helical" evidence="7">
    <location>
        <begin position="105"/>
        <end position="131"/>
    </location>
</feature>